<dbReference type="GO" id="GO:0035539">
    <property type="term" value="F:8-oxo-7,8-dihydrodeoxyguanosine triphosphate pyrophosphatase activity"/>
    <property type="evidence" value="ECO:0007669"/>
    <property type="project" value="UniProtKB-EC"/>
</dbReference>
<comment type="similarity">
    <text evidence="2">Belongs to the Nudix hydrolase family.</text>
</comment>
<comment type="cofactor">
    <cofactor evidence="1">
        <name>Mg(2+)</name>
        <dbReference type="ChEBI" id="CHEBI:18420"/>
    </cofactor>
</comment>
<evidence type="ECO:0000256" key="7">
    <source>
        <dbReference type="ARBA" id="ARBA00022801"/>
    </source>
</evidence>
<reference evidence="13 14" key="1">
    <citation type="submission" date="2017-06" db="EMBL/GenBank/DDBJ databases">
        <authorList>
            <consortium name="Pathogen Informatics"/>
        </authorList>
    </citation>
    <scope>NUCLEOTIDE SEQUENCE [LARGE SCALE GENOMIC DNA]</scope>
    <source>
        <strain evidence="13 14">NCTC13839</strain>
    </source>
</reference>
<dbReference type="InterPro" id="IPR000086">
    <property type="entry name" value="NUDIX_hydrolase_dom"/>
</dbReference>
<keyword evidence="8" id="KW-0460">Magnesium</keyword>
<dbReference type="PANTHER" id="PTHR47707">
    <property type="entry name" value="8-OXO-DGTP DIPHOSPHATASE"/>
    <property type="match status" value="1"/>
</dbReference>
<evidence type="ECO:0000259" key="12">
    <source>
        <dbReference type="PROSITE" id="PS51462"/>
    </source>
</evidence>
<dbReference type="Gene3D" id="3.90.79.10">
    <property type="entry name" value="Nucleoside Triphosphate Pyrophosphohydrolase"/>
    <property type="match status" value="1"/>
</dbReference>
<evidence type="ECO:0000256" key="10">
    <source>
        <dbReference type="ARBA" id="ARBA00035861"/>
    </source>
</evidence>
<dbReference type="GO" id="GO:0044715">
    <property type="term" value="F:8-oxo-dGDP phosphatase activity"/>
    <property type="evidence" value="ECO:0007669"/>
    <property type="project" value="TreeGrafter"/>
</dbReference>
<feature type="domain" description="Nudix hydrolase" evidence="12">
    <location>
        <begin position="1"/>
        <end position="116"/>
    </location>
</feature>
<gene>
    <name evidence="13" type="primary">nudG</name>
    <name evidence="13" type="ORF">SAMEA4384403_00285</name>
</gene>
<dbReference type="GO" id="GO:0006281">
    <property type="term" value="P:DNA repair"/>
    <property type="evidence" value="ECO:0007669"/>
    <property type="project" value="UniProtKB-KW"/>
</dbReference>
<keyword evidence="7 13" id="KW-0378">Hydrolase</keyword>
<evidence type="ECO:0000256" key="8">
    <source>
        <dbReference type="ARBA" id="ARBA00022842"/>
    </source>
</evidence>
<keyword evidence="6" id="KW-0227">DNA damage</keyword>
<dbReference type="AlphaFoldDB" id="A0A239YCK6"/>
<dbReference type="PROSITE" id="PS00893">
    <property type="entry name" value="NUDIX_BOX"/>
    <property type="match status" value="1"/>
</dbReference>
<dbReference type="EMBL" id="LT906462">
    <property type="protein sequence ID" value="SNV56879.1"/>
    <property type="molecule type" value="Genomic_DNA"/>
</dbReference>
<sequence length="116" mass="13767">MVNQNQEYFCCQRPINKTMGGYWEFPGGKIKQDEDPVNALKREIKEELDTNINVIKFLGQSQYDYEFGRVILEVFLCELAENKYSLIEHQDSKWLRKEELSKLDFAPADIEILEWL</sequence>
<evidence type="ECO:0000256" key="5">
    <source>
        <dbReference type="ARBA" id="ARBA00022723"/>
    </source>
</evidence>
<evidence type="ECO:0000256" key="9">
    <source>
        <dbReference type="ARBA" id="ARBA00023204"/>
    </source>
</evidence>
<keyword evidence="4" id="KW-0235">DNA replication</keyword>
<dbReference type="KEGG" id="sste:SAMEA4384403_0285"/>
<dbReference type="GO" id="GO:0008413">
    <property type="term" value="F:8-oxo-7,8-dihydroguanosine triphosphate pyrophosphatase activity"/>
    <property type="evidence" value="ECO:0007669"/>
    <property type="project" value="TreeGrafter"/>
</dbReference>
<evidence type="ECO:0000313" key="13">
    <source>
        <dbReference type="EMBL" id="SNV56879.1"/>
    </source>
</evidence>
<accession>A0A239YCK6</accession>
<dbReference type="PROSITE" id="PS51462">
    <property type="entry name" value="NUDIX"/>
    <property type="match status" value="1"/>
</dbReference>
<dbReference type="GO" id="GO:0044716">
    <property type="term" value="F:8-oxo-GDP phosphatase activity"/>
    <property type="evidence" value="ECO:0007669"/>
    <property type="project" value="TreeGrafter"/>
</dbReference>
<organism evidence="13 14">
    <name type="scientific">Mammaliicoccus stepanovicii</name>
    <dbReference type="NCBI Taxonomy" id="643214"/>
    <lineage>
        <taxon>Bacteria</taxon>
        <taxon>Bacillati</taxon>
        <taxon>Bacillota</taxon>
        <taxon>Bacilli</taxon>
        <taxon>Bacillales</taxon>
        <taxon>Staphylococcaceae</taxon>
        <taxon>Mammaliicoccus</taxon>
    </lineage>
</organism>
<dbReference type="PANTHER" id="PTHR47707:SF1">
    <property type="entry name" value="NUDIX HYDROLASE FAMILY PROTEIN"/>
    <property type="match status" value="1"/>
</dbReference>
<protein>
    <recommendedName>
        <fullName evidence="11">8-oxo-dGTP diphosphatase</fullName>
        <ecNumber evidence="11">3.6.1.55</ecNumber>
    </recommendedName>
</protein>
<keyword evidence="9" id="KW-0234">DNA repair</keyword>
<keyword evidence="3" id="KW-0515">Mutator protein</keyword>
<dbReference type="Pfam" id="PF00293">
    <property type="entry name" value="NUDIX"/>
    <property type="match status" value="1"/>
</dbReference>
<comment type="catalytic activity">
    <reaction evidence="10">
        <text>8-oxo-dGTP + H2O = 8-oxo-dGMP + diphosphate + H(+)</text>
        <dbReference type="Rhea" id="RHEA:31575"/>
        <dbReference type="ChEBI" id="CHEBI:15377"/>
        <dbReference type="ChEBI" id="CHEBI:15378"/>
        <dbReference type="ChEBI" id="CHEBI:33019"/>
        <dbReference type="ChEBI" id="CHEBI:63224"/>
        <dbReference type="ChEBI" id="CHEBI:77896"/>
        <dbReference type="EC" id="3.6.1.55"/>
    </reaction>
</comment>
<evidence type="ECO:0000256" key="4">
    <source>
        <dbReference type="ARBA" id="ARBA00022705"/>
    </source>
</evidence>
<evidence type="ECO:0000256" key="3">
    <source>
        <dbReference type="ARBA" id="ARBA00022457"/>
    </source>
</evidence>
<dbReference type="CDD" id="cd03425">
    <property type="entry name" value="NUDIX_MutT_NudA_like"/>
    <property type="match status" value="1"/>
</dbReference>
<keyword evidence="5" id="KW-0479">Metal-binding</keyword>
<dbReference type="InterPro" id="IPR047127">
    <property type="entry name" value="MutT-like"/>
</dbReference>
<dbReference type="InterPro" id="IPR015797">
    <property type="entry name" value="NUDIX_hydrolase-like_dom_sf"/>
</dbReference>
<evidence type="ECO:0000256" key="11">
    <source>
        <dbReference type="ARBA" id="ARBA00038905"/>
    </source>
</evidence>
<dbReference type="GO" id="GO:0006260">
    <property type="term" value="P:DNA replication"/>
    <property type="evidence" value="ECO:0007669"/>
    <property type="project" value="UniProtKB-KW"/>
</dbReference>
<dbReference type="EC" id="3.6.1.55" evidence="11"/>
<evidence type="ECO:0000256" key="6">
    <source>
        <dbReference type="ARBA" id="ARBA00022763"/>
    </source>
</evidence>
<name>A0A239YCK6_9STAP</name>
<evidence type="ECO:0000256" key="2">
    <source>
        <dbReference type="ARBA" id="ARBA00005582"/>
    </source>
</evidence>
<proteinExistence type="inferred from homology"/>
<evidence type="ECO:0000256" key="1">
    <source>
        <dbReference type="ARBA" id="ARBA00001946"/>
    </source>
</evidence>
<dbReference type="InterPro" id="IPR020084">
    <property type="entry name" value="NUDIX_hydrolase_CS"/>
</dbReference>
<dbReference type="OrthoDB" id="9810648at2"/>
<evidence type="ECO:0000313" key="14">
    <source>
        <dbReference type="Proteomes" id="UP000242084"/>
    </source>
</evidence>
<dbReference type="GO" id="GO:0046872">
    <property type="term" value="F:metal ion binding"/>
    <property type="evidence" value="ECO:0007669"/>
    <property type="project" value="UniProtKB-KW"/>
</dbReference>
<dbReference type="SUPFAM" id="SSF55811">
    <property type="entry name" value="Nudix"/>
    <property type="match status" value="1"/>
</dbReference>
<keyword evidence="14" id="KW-1185">Reference proteome</keyword>
<dbReference type="Proteomes" id="UP000242084">
    <property type="component" value="Chromosome 1"/>
</dbReference>